<dbReference type="EMBL" id="BK014985">
    <property type="protein sequence ID" value="DAD85659.1"/>
    <property type="molecule type" value="Genomic_DNA"/>
</dbReference>
<accession>A0A8S5MUQ7</accession>
<name>A0A8S5MUQ7_9CAUD</name>
<proteinExistence type="predicted"/>
<evidence type="ECO:0000313" key="1">
    <source>
        <dbReference type="EMBL" id="DAD85659.1"/>
    </source>
</evidence>
<organism evidence="1">
    <name type="scientific">Myoviridae sp. ctino4</name>
    <dbReference type="NCBI Taxonomy" id="2826686"/>
    <lineage>
        <taxon>Viruses</taxon>
        <taxon>Duplodnaviria</taxon>
        <taxon>Heunggongvirae</taxon>
        <taxon>Uroviricota</taxon>
        <taxon>Caudoviricetes</taxon>
    </lineage>
</organism>
<reference evidence="1" key="1">
    <citation type="journal article" date="2021" name="Proc. Natl. Acad. Sci. U.S.A.">
        <title>A Catalog of Tens of Thousands of Viruses from Human Metagenomes Reveals Hidden Associations with Chronic Diseases.</title>
        <authorList>
            <person name="Tisza M.J."/>
            <person name="Buck C.B."/>
        </authorList>
    </citation>
    <scope>NUCLEOTIDE SEQUENCE</scope>
    <source>
        <strain evidence="1">Ctino4</strain>
    </source>
</reference>
<protein>
    <submittedName>
        <fullName evidence="1">Uncharacterized protein</fullName>
    </submittedName>
</protein>
<sequence length="135" mass="15812">MNKDEALKLLEEYLGNFAIHPLFFKELTALLQKDLKGKEKQFFDILIRQLDYLSCYGLAIASIDSHERLQGDGHDFFSIHLQRQQFNIRFLVYIDNNGKSFLLSAFNERAGKKATDYSQKIPTLQERLNYFKEGK</sequence>